<reference evidence="1 2" key="1">
    <citation type="submission" date="2016-10" db="EMBL/GenBank/DDBJ databases">
        <authorList>
            <person name="de Groot N.N."/>
        </authorList>
    </citation>
    <scope>NUCLEOTIDE SEQUENCE [LARGE SCALE GENOMIC DNA]</scope>
    <source>
        <strain evidence="1 2">Nm110</strain>
    </source>
</reference>
<name>A0A1H2V5P3_9PROT</name>
<evidence type="ECO:0008006" key="3">
    <source>
        <dbReference type="Google" id="ProtNLM"/>
    </source>
</evidence>
<dbReference type="Proteomes" id="UP000183454">
    <property type="component" value="Unassembled WGS sequence"/>
</dbReference>
<dbReference type="NCBIfam" id="TIGR02270">
    <property type="entry name" value="TIGR02270 family protein"/>
    <property type="match status" value="1"/>
</dbReference>
<dbReference type="EMBL" id="FNNH01000019">
    <property type="protein sequence ID" value="SDW63244.1"/>
    <property type="molecule type" value="Genomic_DNA"/>
</dbReference>
<evidence type="ECO:0000313" key="2">
    <source>
        <dbReference type="Proteomes" id="UP000183454"/>
    </source>
</evidence>
<dbReference type="Pfam" id="PF13646">
    <property type="entry name" value="HEAT_2"/>
    <property type="match status" value="1"/>
</dbReference>
<dbReference type="InterPro" id="IPR011989">
    <property type="entry name" value="ARM-like"/>
</dbReference>
<dbReference type="InterPro" id="IPR011959">
    <property type="entry name" value="CHP02270"/>
</dbReference>
<dbReference type="InterPro" id="IPR016024">
    <property type="entry name" value="ARM-type_fold"/>
</dbReference>
<organism evidence="1 2">
    <name type="scientific">Nitrosomonas communis</name>
    <dbReference type="NCBI Taxonomy" id="44574"/>
    <lineage>
        <taxon>Bacteria</taxon>
        <taxon>Pseudomonadati</taxon>
        <taxon>Pseudomonadota</taxon>
        <taxon>Betaproteobacteria</taxon>
        <taxon>Nitrosomonadales</taxon>
        <taxon>Nitrosomonadaceae</taxon>
        <taxon>Nitrosomonas</taxon>
    </lineage>
</organism>
<gene>
    <name evidence="1" type="ORF">SAMN05421882_101953</name>
</gene>
<protein>
    <recommendedName>
        <fullName evidence="3">TIGR02270 family protein</fullName>
    </recommendedName>
</protein>
<proteinExistence type="predicted"/>
<dbReference type="AlphaFoldDB" id="A0A1H2V5P3"/>
<evidence type="ECO:0000313" key="1">
    <source>
        <dbReference type="EMBL" id="SDW63244.1"/>
    </source>
</evidence>
<dbReference type="Gene3D" id="1.25.10.10">
    <property type="entry name" value="Leucine-rich Repeat Variant"/>
    <property type="match status" value="1"/>
</dbReference>
<dbReference type="RefSeq" id="WP_074667043.1">
    <property type="nucleotide sequence ID" value="NZ_FNNH01000019.1"/>
</dbReference>
<dbReference type="SUPFAM" id="SSF48371">
    <property type="entry name" value="ARM repeat"/>
    <property type="match status" value="1"/>
</dbReference>
<sequence>MLAGSFKPIPHIVQQHAEEAAILHDVRSAQVTAPHVKLHHLRRIDDRIAAHLDGLAVAGEYGTSVCEMALESPGNGEVFAATVRAIEEKDEPRLNKLFALVQAVPESKDGLASAFSWVSAQFLQGTAVKLLTSTDPFRQQIGISACVMHRVDPGAILTQLVAHPDQPLRARALQAAGELGRRDLRSVCENYLAEKDVNCRFWAAWSAVLLGNRRNALDLLKTFSSLTNPFQEEALQLVLKVLPSSDAHTLLKTLAQAADQYRYLIRGVGIVGDPYYVPWLIKQMDDPKLARLAGESFSLITGLDLAYLDLERDAPEGIELGPNDDPEDDNVAMDEDDNLPWPDPIKIQAWWDANSSTFLNGERYLMGARVTREHCVQVLKDGYQRQRLAAAQYLCLLEPGTQLFPIGAPA</sequence>
<accession>A0A1H2V5P3</accession>